<evidence type="ECO:0000256" key="1">
    <source>
        <dbReference type="SAM" id="SignalP"/>
    </source>
</evidence>
<feature type="chain" id="PRO_5045364907" evidence="1">
    <location>
        <begin position="25"/>
        <end position="1161"/>
    </location>
</feature>
<comment type="caution">
    <text evidence="2">The sequence shown here is derived from an EMBL/GenBank/DDBJ whole genome shotgun (WGS) entry which is preliminary data.</text>
</comment>
<evidence type="ECO:0000313" key="3">
    <source>
        <dbReference type="Proteomes" id="UP000812961"/>
    </source>
</evidence>
<dbReference type="NCBIfam" id="TIGR04131">
    <property type="entry name" value="Bac_Flav_CTERM"/>
    <property type="match status" value="1"/>
</dbReference>
<evidence type="ECO:0000313" key="2">
    <source>
        <dbReference type="EMBL" id="MBW8687103.1"/>
    </source>
</evidence>
<feature type="signal peptide" evidence="1">
    <location>
        <begin position="1"/>
        <end position="24"/>
    </location>
</feature>
<dbReference type="InterPro" id="IPR026341">
    <property type="entry name" value="T9SS_type_B"/>
</dbReference>
<keyword evidence="1" id="KW-0732">Signal</keyword>
<accession>A0ABS7GL03</accession>
<dbReference type="EMBL" id="JAICCF010000004">
    <property type="protein sequence ID" value="MBW8687103.1"/>
    <property type="molecule type" value="Genomic_DNA"/>
</dbReference>
<organism evidence="2 3">
    <name type="scientific">Chitinophaga rhizophila</name>
    <dbReference type="NCBI Taxonomy" id="2866212"/>
    <lineage>
        <taxon>Bacteria</taxon>
        <taxon>Pseudomonadati</taxon>
        <taxon>Bacteroidota</taxon>
        <taxon>Chitinophagia</taxon>
        <taxon>Chitinophagales</taxon>
        <taxon>Chitinophagaceae</taxon>
        <taxon>Chitinophaga</taxon>
    </lineage>
</organism>
<sequence>MKPTGVKLLLLTLSLLCVFSSSWAAVFTVTSHNDSGPGSLRDAITKANSNGTTERDYIYFNFNVPFGGIPEIILINELPALTSNIVIDASTQASPVFGVSTARVWITRANTEATYTALKIENANNVEIYGLCITTGAIRGESYGIQLIGNCNNIVIGGTGKGNVIYGFKYGIYGVSPNHDPKVISNLTIQSNLIGIPVRGVLSADSSCYQPILVTHLNGVTLGGNRTDLGNVIVGMEYGAYLSADAGDVTVAFNKIGTSFSGTEGTASAQLKEAYLSIAGSTNSLITVTDNLVAGRSIYGIGLYGIRNGTFSIQRNKIGTEVTGSAVLGQRSSGILISDCGRGTIGGSMADKNIIAGSYDVPVAIVSSHQVTVSQNEMFCNNTNTTQTGPANSISLMNWNPADGRQKPFVHVLTCNATTITGKATPNAKMEAFVPHRCGDARKCDGRNYIETFFAGADGAWTYALKGRSGVIFSATDAGGATSDYSNPVWSEDITDQIIHTACGKSTGSIINKVLFNATPFHWEDDNGNTVGTDTSLQNVPAGRYRLVMYAAGCNSPECIQYSPYYTIEDRTPLIQAATGTVRPATCGLYNGSVTGLQISGINLRFSWYNALAPATVIGIAPDIRDLAPGSYYLVVTDTVNTCSVVGGPYEISAINAPVLDASAAQVQNAVCSQPTGSVTGLRVTGTGVITYAWTNAGGDITGSTPDLTNVPGGTYTLAFSDQSGCPAAPSQPFVITSPGEIFINRTSLTIREAACTVDDGSITGLQATNAEIIRWVDTNGLLLGSGLDLTNRAPGNYRLEITNTYGCNATQDFVIPIHQPELITVSAVNTQNPVCNLNNGSVTGMTFSGGTPVSYRWLDGADAEVSAVKDLYNARDGIYRLYVKDAEQCEQLVTTIILKTPNLPVIDEAFVSILDDICSTTTGLIAGLAVNGKEPMSYEWLNPDSAVISTTLRAERLRGGFDYTLRVTDGYGCIVYSDPFTIDAVDILLLAPPVKDIVIMDGMSAQVKVANPLQGNYTLFRQGTDWKETNTTGEFTLTGITTTTTFGINYQFGECISPTTYFKIDVVDAIKVYAPTAFSPNGDGQNDIFKPRGVGVASYTLFTVMDRWGNSVFSTKSINAGWDGTFNGKKVPSGGYVWLIQGIDILGQPIQQKGAVLVVY</sequence>
<proteinExistence type="predicted"/>
<dbReference type="Pfam" id="PF13585">
    <property type="entry name" value="CHU_C"/>
    <property type="match status" value="1"/>
</dbReference>
<dbReference type="RefSeq" id="WP_220252429.1">
    <property type="nucleotide sequence ID" value="NZ_JAICCF010000004.1"/>
</dbReference>
<keyword evidence="3" id="KW-1185">Reference proteome</keyword>
<protein>
    <submittedName>
        <fullName evidence="2">Gliding motility-associated C-terminal domain-containing protein</fullName>
    </submittedName>
</protein>
<gene>
    <name evidence="2" type="ORF">K1Y79_22390</name>
</gene>
<dbReference type="Proteomes" id="UP000812961">
    <property type="component" value="Unassembled WGS sequence"/>
</dbReference>
<reference evidence="2 3" key="1">
    <citation type="submission" date="2021-08" db="EMBL/GenBank/DDBJ databases">
        <title>The genome sequence of Chitinophaga sp. B61.</title>
        <authorList>
            <person name="Zhang X."/>
        </authorList>
    </citation>
    <scope>NUCLEOTIDE SEQUENCE [LARGE SCALE GENOMIC DNA]</scope>
    <source>
        <strain evidence="2 3">B61</strain>
    </source>
</reference>
<name>A0ABS7GL03_9BACT</name>